<keyword evidence="4" id="KW-1185">Reference proteome</keyword>
<dbReference type="RefSeq" id="WP_145231813.1">
    <property type="nucleotide sequence ID" value="NZ_CP036343.1"/>
</dbReference>
<evidence type="ECO:0000313" key="4">
    <source>
        <dbReference type="Proteomes" id="UP000316855"/>
    </source>
</evidence>
<evidence type="ECO:0000259" key="2">
    <source>
        <dbReference type="Pfam" id="PF19192"/>
    </source>
</evidence>
<dbReference type="OrthoDB" id="5135940at2"/>
<accession>A0A517VLF3</accession>
<dbReference type="KEGG" id="gax:Pan161_55360"/>
<organism evidence="3 4">
    <name type="scientific">Gimesia algae</name>
    <dbReference type="NCBI Taxonomy" id="2527971"/>
    <lineage>
        <taxon>Bacteria</taxon>
        <taxon>Pseudomonadati</taxon>
        <taxon>Planctomycetota</taxon>
        <taxon>Planctomycetia</taxon>
        <taxon>Planctomycetales</taxon>
        <taxon>Planctomycetaceae</taxon>
        <taxon>Gimesia</taxon>
    </lineage>
</organism>
<dbReference type="EMBL" id="CP036343">
    <property type="protein sequence ID" value="QDT93849.1"/>
    <property type="molecule type" value="Genomic_DNA"/>
</dbReference>
<proteinExistence type="predicted"/>
<sequence>MSFSDITNEIVSEFLQTVVVLDDESYLREPESEAESNSEIIDPSPRGNIGGTDDENQNSRPPSKKHGLDAKILIDSFANNGQVCAVLAPAHNEDPVKYTKNVAQNADVVILDWQINGDDGEIAQTIIKDLIQEDSNRGGRLRLFVIYTGEGDLTIPYESVRDKIKILEEIDGDKVVLGCNNIRVKFVMKKDGEDPQGISEKELPNVIIQTFAEFAGGLVPNSVMAAIHQVRENAQHVLQRFRKELDGAFIAHRILLHNQEEASRYLIELIADELKATFDYSSLIEKSVGQEVLTEYITDGVYPCDKLLIKETAEFEEQKFIELKKEDVITSLDTNVFDETLWKKTKTLYKRIYPLFHQDTQVGRERYLELSRISSLRTEINSQLRTVIPQIKLGSILRTKTTEDYYVCLQPLCDCVRLEPNKKNPFIFGKFKESIKPNQPFELVINDDNKNICLSFRHEPFATKVFNFGSNETACIIPQKEGDKWFFTPSGNTKLIWIAELRPVFAQRLVHRIMSQLSRVGLDEFEWQRLHGNG</sequence>
<protein>
    <recommendedName>
        <fullName evidence="2">Response receiver domain-containing protein</fullName>
    </recommendedName>
</protein>
<evidence type="ECO:0000256" key="1">
    <source>
        <dbReference type="SAM" id="MobiDB-lite"/>
    </source>
</evidence>
<name>A0A517VLF3_9PLAN</name>
<gene>
    <name evidence="3" type="ORF">Pan161_55360</name>
</gene>
<feature type="domain" description="Response receiver" evidence="2">
    <location>
        <begin position="14"/>
        <end position="192"/>
    </location>
</feature>
<feature type="region of interest" description="Disordered" evidence="1">
    <location>
        <begin position="26"/>
        <end position="65"/>
    </location>
</feature>
<dbReference type="InterPro" id="IPR043834">
    <property type="entry name" value="REC"/>
</dbReference>
<dbReference type="Proteomes" id="UP000316855">
    <property type="component" value="Chromosome"/>
</dbReference>
<dbReference type="AlphaFoldDB" id="A0A517VLF3"/>
<evidence type="ECO:0000313" key="3">
    <source>
        <dbReference type="EMBL" id="QDT93849.1"/>
    </source>
</evidence>
<reference evidence="3 4" key="1">
    <citation type="submission" date="2019-02" db="EMBL/GenBank/DDBJ databases">
        <title>Deep-cultivation of Planctomycetes and their phenomic and genomic characterization uncovers novel biology.</title>
        <authorList>
            <person name="Wiegand S."/>
            <person name="Jogler M."/>
            <person name="Boedeker C."/>
            <person name="Pinto D."/>
            <person name="Vollmers J."/>
            <person name="Rivas-Marin E."/>
            <person name="Kohn T."/>
            <person name="Peeters S.H."/>
            <person name="Heuer A."/>
            <person name="Rast P."/>
            <person name="Oberbeckmann S."/>
            <person name="Bunk B."/>
            <person name="Jeske O."/>
            <person name="Meyerdierks A."/>
            <person name="Storesund J.E."/>
            <person name="Kallscheuer N."/>
            <person name="Luecker S."/>
            <person name="Lage O.M."/>
            <person name="Pohl T."/>
            <person name="Merkel B.J."/>
            <person name="Hornburger P."/>
            <person name="Mueller R.-W."/>
            <person name="Bruemmer F."/>
            <person name="Labrenz M."/>
            <person name="Spormann A.M."/>
            <person name="Op den Camp H."/>
            <person name="Overmann J."/>
            <person name="Amann R."/>
            <person name="Jetten M.S.M."/>
            <person name="Mascher T."/>
            <person name="Medema M.H."/>
            <person name="Devos D.P."/>
            <person name="Kaster A.-K."/>
            <person name="Ovreas L."/>
            <person name="Rohde M."/>
            <person name="Galperin M.Y."/>
            <person name="Jogler C."/>
        </authorList>
    </citation>
    <scope>NUCLEOTIDE SEQUENCE [LARGE SCALE GENOMIC DNA]</scope>
    <source>
        <strain evidence="3 4">Pan161</strain>
    </source>
</reference>
<dbReference type="Pfam" id="PF19192">
    <property type="entry name" value="Response_reg_2"/>
    <property type="match status" value="1"/>
</dbReference>